<dbReference type="Proteomes" id="UP001141806">
    <property type="component" value="Unassembled WGS sequence"/>
</dbReference>
<dbReference type="PANTHER" id="PTHR34466">
    <property type="entry name" value="OS11G0129800 PROTEIN"/>
    <property type="match status" value="1"/>
</dbReference>
<keyword evidence="4" id="KW-1185">Reference proteome</keyword>
<feature type="compositionally biased region" description="Polar residues" evidence="2">
    <location>
        <begin position="199"/>
        <end position="217"/>
    </location>
</feature>
<organism evidence="3 4">
    <name type="scientific">Protea cynaroides</name>
    <dbReference type="NCBI Taxonomy" id="273540"/>
    <lineage>
        <taxon>Eukaryota</taxon>
        <taxon>Viridiplantae</taxon>
        <taxon>Streptophyta</taxon>
        <taxon>Embryophyta</taxon>
        <taxon>Tracheophyta</taxon>
        <taxon>Spermatophyta</taxon>
        <taxon>Magnoliopsida</taxon>
        <taxon>Proteales</taxon>
        <taxon>Proteaceae</taxon>
        <taxon>Protea</taxon>
    </lineage>
</organism>
<name>A0A9Q0KT71_9MAGN</name>
<proteinExistence type="predicted"/>
<feature type="region of interest" description="Disordered" evidence="2">
    <location>
        <begin position="89"/>
        <end position="223"/>
    </location>
</feature>
<protein>
    <submittedName>
        <fullName evidence="3">Uncharacterized protein</fullName>
    </submittedName>
</protein>
<comment type="caution">
    <text evidence="3">The sequence shown here is derived from an EMBL/GenBank/DDBJ whole genome shotgun (WGS) entry which is preliminary data.</text>
</comment>
<feature type="region of interest" description="Disordered" evidence="2">
    <location>
        <begin position="1"/>
        <end position="58"/>
    </location>
</feature>
<sequence>MTTSAFKSTTKRSPIGAASNVEDAVSSNRNTTHHRRSRSLSRSSGRSHELQSEELPAATPTKRFVNTVRGSGFPEIISLDDLANDFFPLNLQDKDPDTDFLRESERGRSRSSSARRTSAIGGTCSSATSSGRKGASHSQDQRRGRSVSRPHGRPVDGPNVSAATGKALSDNCPNSRRRRSLSVARFQFSDSESDTSSSQANLKNLTSGNYQRSSHQRTAPDHQCLKRSLSLKDLSKLNDGYSSHSSALTDDEARNACSSKNGTERTIQTVYAQKKIDHRTGDGEGSALYEAMRKELRHAVEDIRIELEQAMVKTRASVLGDGDCLRSNNTDVLQAVAMIRKNYTSKLKQSEKRKQDLLAEIVVEEQRGREISKIVREFLPDPEEAAIIEKPSHAKKRSNDRSRMSKCLTEEAEKYFEDFISNVEDTDISSFDGERSDASSTVGGTKPRDLMIRCGETETLGNSTGSFLPVEMDGVVLPWLSWEATSDHSPLLCKSREEAMPGQSNIHDTSLEVNKGCGVPRSYLGHSAVCGPSGSRFDRDEYPHFPNNEDLLFECWRQRQRINSGGLILCSRTFL</sequence>
<feature type="compositionally biased region" description="Polar residues" evidence="2">
    <location>
        <begin position="1"/>
        <end position="12"/>
    </location>
</feature>
<gene>
    <name evidence="3" type="ORF">NE237_001493</name>
</gene>
<feature type="compositionally biased region" description="Low complexity" evidence="2">
    <location>
        <begin position="110"/>
        <end position="119"/>
    </location>
</feature>
<keyword evidence="1" id="KW-0175">Coiled coil</keyword>
<dbReference type="PANTHER" id="PTHR34466:SF1">
    <property type="entry name" value="OS06G0609800 PROTEIN"/>
    <property type="match status" value="1"/>
</dbReference>
<dbReference type="AlphaFoldDB" id="A0A9Q0KT71"/>
<accession>A0A9Q0KT71</accession>
<reference evidence="3" key="1">
    <citation type="journal article" date="2023" name="Plant J.">
        <title>The genome of the king protea, Protea cynaroides.</title>
        <authorList>
            <person name="Chang J."/>
            <person name="Duong T.A."/>
            <person name="Schoeman C."/>
            <person name="Ma X."/>
            <person name="Roodt D."/>
            <person name="Barker N."/>
            <person name="Li Z."/>
            <person name="Van de Peer Y."/>
            <person name="Mizrachi E."/>
        </authorList>
    </citation>
    <scope>NUCLEOTIDE SEQUENCE</scope>
    <source>
        <tissue evidence="3">Young leaves</tissue>
    </source>
</reference>
<feature type="compositionally biased region" description="Basic and acidic residues" evidence="2">
    <location>
        <begin position="92"/>
        <end position="108"/>
    </location>
</feature>
<dbReference type="OrthoDB" id="1911931at2759"/>
<feature type="coiled-coil region" evidence="1">
    <location>
        <begin position="340"/>
        <end position="367"/>
    </location>
</feature>
<evidence type="ECO:0000313" key="3">
    <source>
        <dbReference type="EMBL" id="KAJ4976387.1"/>
    </source>
</evidence>
<evidence type="ECO:0000256" key="1">
    <source>
        <dbReference type="SAM" id="Coils"/>
    </source>
</evidence>
<feature type="region of interest" description="Disordered" evidence="2">
    <location>
        <begin position="240"/>
        <end position="261"/>
    </location>
</feature>
<evidence type="ECO:0000256" key="2">
    <source>
        <dbReference type="SAM" id="MobiDB-lite"/>
    </source>
</evidence>
<evidence type="ECO:0000313" key="4">
    <source>
        <dbReference type="Proteomes" id="UP001141806"/>
    </source>
</evidence>
<dbReference type="EMBL" id="JAMYWD010000003">
    <property type="protein sequence ID" value="KAJ4976387.1"/>
    <property type="molecule type" value="Genomic_DNA"/>
</dbReference>